<keyword evidence="3" id="KW-1185">Reference proteome</keyword>
<dbReference type="AlphaFoldDB" id="A0A6G1KU56"/>
<evidence type="ECO:0000313" key="2">
    <source>
        <dbReference type="EMBL" id="KAF2763634.1"/>
    </source>
</evidence>
<protein>
    <submittedName>
        <fullName evidence="2">Uncharacterized protein</fullName>
    </submittedName>
</protein>
<dbReference type="OrthoDB" id="1862401at2759"/>
<accession>A0A6G1KU56</accession>
<proteinExistence type="predicted"/>
<gene>
    <name evidence="2" type="ORF">EJ03DRAFT_62610</name>
</gene>
<dbReference type="PANTHER" id="PTHR31896">
    <property type="entry name" value="FAMILY REGULATORY PROTEIN, PUTATIVE (AFU_ORTHOLOGUE AFUA_3G14730)-RELATED"/>
    <property type="match status" value="1"/>
</dbReference>
<name>A0A6G1KU56_9PEZI</name>
<organism evidence="2 3">
    <name type="scientific">Teratosphaeria nubilosa</name>
    <dbReference type="NCBI Taxonomy" id="161662"/>
    <lineage>
        <taxon>Eukaryota</taxon>
        <taxon>Fungi</taxon>
        <taxon>Dikarya</taxon>
        <taxon>Ascomycota</taxon>
        <taxon>Pezizomycotina</taxon>
        <taxon>Dothideomycetes</taxon>
        <taxon>Dothideomycetidae</taxon>
        <taxon>Mycosphaerellales</taxon>
        <taxon>Teratosphaeriaceae</taxon>
        <taxon>Teratosphaeria</taxon>
    </lineage>
</organism>
<evidence type="ECO:0000256" key="1">
    <source>
        <dbReference type="ARBA" id="ARBA00022679"/>
    </source>
</evidence>
<reference evidence="2" key="1">
    <citation type="journal article" date="2020" name="Stud. Mycol.">
        <title>101 Dothideomycetes genomes: a test case for predicting lifestyles and emergence of pathogens.</title>
        <authorList>
            <person name="Haridas S."/>
            <person name="Albert R."/>
            <person name="Binder M."/>
            <person name="Bloem J."/>
            <person name="Labutti K."/>
            <person name="Salamov A."/>
            <person name="Andreopoulos B."/>
            <person name="Baker S."/>
            <person name="Barry K."/>
            <person name="Bills G."/>
            <person name="Bluhm B."/>
            <person name="Cannon C."/>
            <person name="Castanera R."/>
            <person name="Culley D."/>
            <person name="Daum C."/>
            <person name="Ezra D."/>
            <person name="Gonzalez J."/>
            <person name="Henrissat B."/>
            <person name="Kuo A."/>
            <person name="Liang C."/>
            <person name="Lipzen A."/>
            <person name="Lutzoni F."/>
            <person name="Magnuson J."/>
            <person name="Mondo S."/>
            <person name="Nolan M."/>
            <person name="Ohm R."/>
            <person name="Pangilinan J."/>
            <person name="Park H.-J."/>
            <person name="Ramirez L."/>
            <person name="Alfaro M."/>
            <person name="Sun H."/>
            <person name="Tritt A."/>
            <person name="Yoshinaga Y."/>
            <person name="Zwiers L.-H."/>
            <person name="Turgeon B."/>
            <person name="Goodwin S."/>
            <person name="Spatafora J."/>
            <person name="Crous P."/>
            <person name="Grigoriev I."/>
        </authorList>
    </citation>
    <scope>NUCLEOTIDE SEQUENCE</scope>
    <source>
        <strain evidence="2">CBS 116005</strain>
    </source>
</reference>
<dbReference type="Pfam" id="PF02458">
    <property type="entry name" value="Transferase"/>
    <property type="match status" value="1"/>
</dbReference>
<dbReference type="EMBL" id="ML995984">
    <property type="protein sequence ID" value="KAF2763634.1"/>
    <property type="molecule type" value="Genomic_DNA"/>
</dbReference>
<dbReference type="InterPro" id="IPR051283">
    <property type="entry name" value="Sec_Metabolite_Acyltrans"/>
</dbReference>
<dbReference type="InterPro" id="IPR023213">
    <property type="entry name" value="CAT-like_dom_sf"/>
</dbReference>
<dbReference type="Proteomes" id="UP000799436">
    <property type="component" value="Unassembled WGS sequence"/>
</dbReference>
<dbReference type="PANTHER" id="PTHR31896:SF64">
    <property type="entry name" value="TRICHOTHECENE 3-O-ACETYLTRANSFERASE"/>
    <property type="match status" value="1"/>
</dbReference>
<sequence>MTALLAARGVPEVQRPEVRFTVPELEKGIEIENPWAMVEKCPERVLVEEGSMPPHNDRAGGVIVQAFLLTSVVQVEELHMKCNRVLLEHHEHTDTVSKNDVLGAYLWSAITSARFKGKTDLSSMMRTTSACHIPCDIRKKVDPPIPDEYFGTATLMMRAQHTIIDLIAAIDALHVQQDALPLAKIALSIRQAVAGVDTEFVRRRIQLALSVEAHNLAARETGVKKLQVRHGFKSEEHVDVVFSTLAPIFKMEAAALEMVQPDFLRPLHHAMVDGVVDVVPAVKGDRAEMTVALEEEVVKRLLETATSTGFAKPSVV</sequence>
<keyword evidence="1" id="KW-0808">Transferase</keyword>
<evidence type="ECO:0000313" key="3">
    <source>
        <dbReference type="Proteomes" id="UP000799436"/>
    </source>
</evidence>
<dbReference type="Gene3D" id="3.30.559.10">
    <property type="entry name" value="Chloramphenicol acetyltransferase-like domain"/>
    <property type="match status" value="1"/>
</dbReference>
<dbReference type="GO" id="GO:0016740">
    <property type="term" value="F:transferase activity"/>
    <property type="evidence" value="ECO:0007669"/>
    <property type="project" value="UniProtKB-KW"/>
</dbReference>